<dbReference type="Proteomes" id="UP000308652">
    <property type="component" value="Unassembled WGS sequence"/>
</dbReference>
<dbReference type="GO" id="GO:0005794">
    <property type="term" value="C:Golgi apparatus"/>
    <property type="evidence" value="ECO:0007669"/>
    <property type="project" value="TreeGrafter"/>
</dbReference>
<dbReference type="PANTHER" id="PTHR31121">
    <property type="entry name" value="ALPHA-1,2 MANNOSYLTRANSFERASE KTR1"/>
    <property type="match status" value="1"/>
</dbReference>
<keyword evidence="3" id="KW-0812">Transmembrane</keyword>
<protein>
    <submittedName>
        <fullName evidence="4">Glycosyltransferase family 15 protein</fullName>
    </submittedName>
</protein>
<dbReference type="SUPFAM" id="SSF53448">
    <property type="entry name" value="Nucleotide-diphospho-sugar transferases"/>
    <property type="match status" value="1"/>
</dbReference>
<evidence type="ECO:0000256" key="3">
    <source>
        <dbReference type="SAM" id="Phobius"/>
    </source>
</evidence>
<accession>A0A5C3M038</accession>
<dbReference type="GO" id="GO:0000026">
    <property type="term" value="F:alpha-1,2-mannosyltransferase activity"/>
    <property type="evidence" value="ECO:0007669"/>
    <property type="project" value="TreeGrafter"/>
</dbReference>
<dbReference type="GO" id="GO:0016020">
    <property type="term" value="C:membrane"/>
    <property type="evidence" value="ECO:0007669"/>
    <property type="project" value="InterPro"/>
</dbReference>
<dbReference type="FunFam" id="3.90.550.10:FF:000051">
    <property type="entry name" value="Alpha-1,2-mannosyltransferase (Ktr4)"/>
    <property type="match status" value="1"/>
</dbReference>
<keyword evidence="3" id="KW-1133">Transmembrane helix</keyword>
<gene>
    <name evidence="4" type="ORF">BDQ12DRAFT_117166</name>
</gene>
<feature type="transmembrane region" description="Helical" evidence="3">
    <location>
        <begin position="7"/>
        <end position="25"/>
    </location>
</feature>
<dbReference type="AlphaFoldDB" id="A0A5C3M038"/>
<evidence type="ECO:0000313" key="4">
    <source>
        <dbReference type="EMBL" id="TFK38580.1"/>
    </source>
</evidence>
<evidence type="ECO:0000256" key="2">
    <source>
        <dbReference type="ARBA" id="ARBA00022679"/>
    </source>
</evidence>
<dbReference type="Gene3D" id="3.90.550.10">
    <property type="entry name" value="Spore Coat Polysaccharide Biosynthesis Protein SpsA, Chain A"/>
    <property type="match status" value="1"/>
</dbReference>
<proteinExistence type="inferred from homology"/>
<dbReference type="Pfam" id="PF01793">
    <property type="entry name" value="Glyco_transf_15"/>
    <property type="match status" value="1"/>
</dbReference>
<evidence type="ECO:0000313" key="5">
    <source>
        <dbReference type="Proteomes" id="UP000308652"/>
    </source>
</evidence>
<dbReference type="InterPro" id="IPR029044">
    <property type="entry name" value="Nucleotide-diphossugar_trans"/>
</dbReference>
<keyword evidence="2 4" id="KW-0808">Transferase</keyword>
<keyword evidence="5" id="KW-1185">Reference proteome</keyword>
<dbReference type="GO" id="GO:0006487">
    <property type="term" value="P:protein N-linked glycosylation"/>
    <property type="evidence" value="ECO:0007669"/>
    <property type="project" value="TreeGrafter"/>
</dbReference>
<dbReference type="OrthoDB" id="439943at2759"/>
<dbReference type="EMBL" id="ML213603">
    <property type="protein sequence ID" value="TFK38580.1"/>
    <property type="molecule type" value="Genomic_DNA"/>
</dbReference>
<evidence type="ECO:0000256" key="1">
    <source>
        <dbReference type="ARBA" id="ARBA00007677"/>
    </source>
</evidence>
<organism evidence="4 5">
    <name type="scientific">Crucibulum laeve</name>
    <dbReference type="NCBI Taxonomy" id="68775"/>
    <lineage>
        <taxon>Eukaryota</taxon>
        <taxon>Fungi</taxon>
        <taxon>Dikarya</taxon>
        <taxon>Basidiomycota</taxon>
        <taxon>Agaricomycotina</taxon>
        <taxon>Agaricomycetes</taxon>
        <taxon>Agaricomycetidae</taxon>
        <taxon>Agaricales</taxon>
        <taxon>Agaricineae</taxon>
        <taxon>Nidulariaceae</taxon>
        <taxon>Crucibulum</taxon>
    </lineage>
</organism>
<dbReference type="PANTHER" id="PTHR31121:SF6">
    <property type="entry name" value="ALPHA-1,2 MANNOSYLTRANSFERASE KTR1"/>
    <property type="match status" value="1"/>
</dbReference>
<reference evidence="4 5" key="1">
    <citation type="journal article" date="2019" name="Nat. Ecol. Evol.">
        <title>Megaphylogeny resolves global patterns of mushroom evolution.</title>
        <authorList>
            <person name="Varga T."/>
            <person name="Krizsan K."/>
            <person name="Foldi C."/>
            <person name="Dima B."/>
            <person name="Sanchez-Garcia M."/>
            <person name="Sanchez-Ramirez S."/>
            <person name="Szollosi G.J."/>
            <person name="Szarkandi J.G."/>
            <person name="Papp V."/>
            <person name="Albert L."/>
            <person name="Andreopoulos W."/>
            <person name="Angelini C."/>
            <person name="Antonin V."/>
            <person name="Barry K.W."/>
            <person name="Bougher N.L."/>
            <person name="Buchanan P."/>
            <person name="Buyck B."/>
            <person name="Bense V."/>
            <person name="Catcheside P."/>
            <person name="Chovatia M."/>
            <person name="Cooper J."/>
            <person name="Damon W."/>
            <person name="Desjardin D."/>
            <person name="Finy P."/>
            <person name="Geml J."/>
            <person name="Haridas S."/>
            <person name="Hughes K."/>
            <person name="Justo A."/>
            <person name="Karasinski D."/>
            <person name="Kautmanova I."/>
            <person name="Kiss B."/>
            <person name="Kocsube S."/>
            <person name="Kotiranta H."/>
            <person name="LaButti K.M."/>
            <person name="Lechner B.E."/>
            <person name="Liimatainen K."/>
            <person name="Lipzen A."/>
            <person name="Lukacs Z."/>
            <person name="Mihaltcheva S."/>
            <person name="Morgado L.N."/>
            <person name="Niskanen T."/>
            <person name="Noordeloos M.E."/>
            <person name="Ohm R.A."/>
            <person name="Ortiz-Santana B."/>
            <person name="Ovrebo C."/>
            <person name="Racz N."/>
            <person name="Riley R."/>
            <person name="Savchenko A."/>
            <person name="Shiryaev A."/>
            <person name="Soop K."/>
            <person name="Spirin V."/>
            <person name="Szebenyi C."/>
            <person name="Tomsovsky M."/>
            <person name="Tulloss R.E."/>
            <person name="Uehling J."/>
            <person name="Grigoriev I.V."/>
            <person name="Vagvolgyi C."/>
            <person name="Papp T."/>
            <person name="Martin F.M."/>
            <person name="Miettinen O."/>
            <person name="Hibbett D.S."/>
            <person name="Nagy L.G."/>
        </authorList>
    </citation>
    <scope>NUCLEOTIDE SEQUENCE [LARGE SCALE GENOMIC DNA]</scope>
    <source>
        <strain evidence="4 5">CBS 166.37</strain>
    </source>
</reference>
<keyword evidence="3" id="KW-0472">Membrane</keyword>
<name>A0A5C3M038_9AGAR</name>
<dbReference type="STRING" id="68775.A0A5C3M038"/>
<sequence length="413" mass="47846">MNQKQRYILLVFSIVVILHIVFVHTHEEYGHAFSISNVVSRVKGNHSEQAAMAITITNPTTGTVPIATATSTSGSILAPEITADTTSTPPPLATSEESNYRSANATFVMLARNNEIEGVIQSISEVELRFNKKFRYPYVFLNDEPFSEEFKSRVSELTKAKIEFGLIPGEDWHQPDWIDEDLAKQGRDKLVADDVIYGGSVSYRNMCRFNSGFFFNQKLLQKYRWYWRVEPSVHFYCNVDNDPFLYMEQHNKTYGFTISLFEFEKTIPTLWGHVKDFMLQHPEYVARDNSMGFLSEDGGENYNLCHFWSNFEIADMDFWRGTAYTKFFEYLDSQGGFYYERWGDAPVHSIAAALLLPKDKIHFFKEIGYFHHPFTHCPSGKLYLDGKCSCQIGLNFDYQGYSCLRKWDRIYLT</sequence>
<dbReference type="GO" id="GO:0000032">
    <property type="term" value="P:cell wall mannoprotein biosynthetic process"/>
    <property type="evidence" value="ECO:0007669"/>
    <property type="project" value="TreeGrafter"/>
</dbReference>
<dbReference type="InterPro" id="IPR002685">
    <property type="entry name" value="Glyco_trans_15"/>
</dbReference>
<comment type="similarity">
    <text evidence="1">Belongs to the glycosyltransferase 15 family.</text>
</comment>